<dbReference type="Pfam" id="PF00202">
    <property type="entry name" value="Aminotran_3"/>
    <property type="match status" value="1"/>
</dbReference>
<dbReference type="GO" id="GO:0008483">
    <property type="term" value="F:transaminase activity"/>
    <property type="evidence" value="ECO:0007669"/>
    <property type="project" value="InterPro"/>
</dbReference>
<dbReference type="InterPro" id="IPR015422">
    <property type="entry name" value="PyrdxlP-dep_Trfase_small"/>
</dbReference>
<dbReference type="EMBL" id="UINC01009021">
    <property type="protein sequence ID" value="SVA40537.1"/>
    <property type="molecule type" value="Genomic_DNA"/>
</dbReference>
<dbReference type="AlphaFoldDB" id="A0A381VLJ4"/>
<evidence type="ECO:0000313" key="4">
    <source>
        <dbReference type="EMBL" id="SVA40537.1"/>
    </source>
</evidence>
<reference evidence="4" key="1">
    <citation type="submission" date="2018-05" db="EMBL/GenBank/DDBJ databases">
        <authorList>
            <person name="Lanie J.A."/>
            <person name="Ng W.-L."/>
            <person name="Kazmierczak K.M."/>
            <person name="Andrzejewski T.M."/>
            <person name="Davidsen T.M."/>
            <person name="Wayne K.J."/>
            <person name="Tettelin H."/>
            <person name="Glass J.I."/>
            <person name="Rusch D."/>
            <person name="Podicherti R."/>
            <person name="Tsui H.-C.T."/>
            <person name="Winkler M.E."/>
        </authorList>
    </citation>
    <scope>NUCLEOTIDE SEQUENCE</scope>
</reference>
<dbReference type="InterPro" id="IPR050103">
    <property type="entry name" value="Class-III_PLP-dep_AT"/>
</dbReference>
<evidence type="ECO:0000256" key="3">
    <source>
        <dbReference type="ARBA" id="ARBA00022898"/>
    </source>
</evidence>
<dbReference type="PANTHER" id="PTHR11986:SF58">
    <property type="entry name" value="LEUCINE_METHIONINE RACEMASE"/>
    <property type="match status" value="1"/>
</dbReference>
<keyword evidence="3" id="KW-0663">Pyridoxal phosphate</keyword>
<evidence type="ECO:0000256" key="2">
    <source>
        <dbReference type="ARBA" id="ARBA00008954"/>
    </source>
</evidence>
<evidence type="ECO:0000256" key="1">
    <source>
        <dbReference type="ARBA" id="ARBA00001933"/>
    </source>
</evidence>
<dbReference type="InterPro" id="IPR005814">
    <property type="entry name" value="Aminotrans_3"/>
</dbReference>
<comment type="similarity">
    <text evidence="2">Belongs to the class-III pyridoxal-phosphate-dependent aminotransferase family.</text>
</comment>
<protein>
    <recommendedName>
        <fullName evidence="5">Aminotransferase class III-fold pyridoxal phosphate-dependent enzyme</fullName>
    </recommendedName>
</protein>
<dbReference type="Gene3D" id="3.40.640.10">
    <property type="entry name" value="Type I PLP-dependent aspartate aminotransferase-like (Major domain)"/>
    <property type="match status" value="1"/>
</dbReference>
<organism evidence="4">
    <name type="scientific">marine metagenome</name>
    <dbReference type="NCBI Taxonomy" id="408172"/>
    <lineage>
        <taxon>unclassified sequences</taxon>
        <taxon>metagenomes</taxon>
        <taxon>ecological metagenomes</taxon>
    </lineage>
</organism>
<dbReference type="GO" id="GO:0042802">
    <property type="term" value="F:identical protein binding"/>
    <property type="evidence" value="ECO:0007669"/>
    <property type="project" value="TreeGrafter"/>
</dbReference>
<feature type="non-terminal residue" evidence="4">
    <location>
        <position position="242"/>
    </location>
</feature>
<dbReference type="PANTHER" id="PTHR11986">
    <property type="entry name" value="AMINOTRANSFERASE CLASS III"/>
    <property type="match status" value="1"/>
</dbReference>
<comment type="cofactor">
    <cofactor evidence="1">
        <name>pyridoxal 5'-phosphate</name>
        <dbReference type="ChEBI" id="CHEBI:597326"/>
    </cofactor>
</comment>
<accession>A0A381VLJ4</accession>
<dbReference type="InterPro" id="IPR015424">
    <property type="entry name" value="PyrdxlP-dep_Trfase"/>
</dbReference>
<dbReference type="SUPFAM" id="SSF53383">
    <property type="entry name" value="PLP-dependent transferases"/>
    <property type="match status" value="1"/>
</dbReference>
<sequence>MPETQFSVDPQRVPKVSTDCRSIHTDIPAPGTRTVLERLAAVESRSMHGQLPVVWDRAEDFSVYDLAGNRWIDMTSAIFVANVGHSNPRVLDAMKEALDRPLHCCYAYGNELRARYMERLVDFAGPPFEKGFLLSSGTEATEAGLKLMRMHGQRLGKRRRGIVCIEGNWHGRTLGAQMMSSNLGQREWIGYQDPDIHHIPFPYPWVLDGRSGREFLKQSLVCLEDRGIDLVEDLCGVMLETF</sequence>
<dbReference type="GO" id="GO:0030170">
    <property type="term" value="F:pyridoxal phosphate binding"/>
    <property type="evidence" value="ECO:0007669"/>
    <property type="project" value="InterPro"/>
</dbReference>
<dbReference type="InterPro" id="IPR015421">
    <property type="entry name" value="PyrdxlP-dep_Trfase_major"/>
</dbReference>
<dbReference type="Gene3D" id="3.90.1150.10">
    <property type="entry name" value="Aspartate Aminotransferase, domain 1"/>
    <property type="match status" value="1"/>
</dbReference>
<proteinExistence type="inferred from homology"/>
<gene>
    <name evidence="4" type="ORF">METZ01_LOCUS93391</name>
</gene>
<evidence type="ECO:0008006" key="5">
    <source>
        <dbReference type="Google" id="ProtNLM"/>
    </source>
</evidence>
<name>A0A381VLJ4_9ZZZZ</name>